<dbReference type="SUPFAM" id="SSF52210">
    <property type="entry name" value="Succinyl-CoA synthetase domains"/>
    <property type="match status" value="2"/>
</dbReference>
<dbReference type="EMBL" id="ATHJ01000091">
    <property type="protein sequence ID" value="EPR39190.1"/>
    <property type="molecule type" value="Genomic_DNA"/>
</dbReference>
<dbReference type="Pfam" id="PF13607">
    <property type="entry name" value="Succ_CoA_lig"/>
    <property type="match status" value="1"/>
</dbReference>
<dbReference type="InterPro" id="IPR036291">
    <property type="entry name" value="NAD(P)-bd_dom_sf"/>
</dbReference>
<dbReference type="STRING" id="897.B2D07_17455"/>
<dbReference type="Pfam" id="PF13380">
    <property type="entry name" value="CoA_binding_2"/>
    <property type="match status" value="1"/>
</dbReference>
<evidence type="ECO:0000259" key="1">
    <source>
        <dbReference type="SMART" id="SM00881"/>
    </source>
</evidence>
<keyword evidence="3" id="KW-1185">Reference proteome</keyword>
<dbReference type="SUPFAM" id="SSF56059">
    <property type="entry name" value="Glutathione synthetase ATP-binding domain-like"/>
    <property type="match status" value="1"/>
</dbReference>
<dbReference type="OrthoDB" id="9807426at2"/>
<organism evidence="2 3">
    <name type="scientific">Desulfococcus multivorans DSM 2059</name>
    <dbReference type="NCBI Taxonomy" id="1121405"/>
    <lineage>
        <taxon>Bacteria</taxon>
        <taxon>Pseudomonadati</taxon>
        <taxon>Thermodesulfobacteriota</taxon>
        <taxon>Desulfobacteria</taxon>
        <taxon>Desulfobacterales</taxon>
        <taxon>Desulfococcaceae</taxon>
        <taxon>Desulfococcus</taxon>
    </lineage>
</organism>
<dbReference type="Gene3D" id="3.40.50.261">
    <property type="entry name" value="Succinyl-CoA synthetase domains"/>
    <property type="match status" value="2"/>
</dbReference>
<dbReference type="eggNOG" id="COG1042">
    <property type="taxonomic scope" value="Bacteria"/>
</dbReference>
<dbReference type="SUPFAM" id="SSF51735">
    <property type="entry name" value="NAD(P)-binding Rossmann-fold domains"/>
    <property type="match status" value="1"/>
</dbReference>
<dbReference type="Gene3D" id="3.30.1490.20">
    <property type="entry name" value="ATP-grasp fold, A domain"/>
    <property type="match status" value="1"/>
</dbReference>
<protein>
    <submittedName>
        <fullName evidence="2">CoA-binding domain protein</fullName>
    </submittedName>
</protein>
<dbReference type="AlphaFoldDB" id="S7TR97"/>
<dbReference type="Gene3D" id="3.30.470.20">
    <property type="entry name" value="ATP-grasp fold, B domain"/>
    <property type="match status" value="1"/>
</dbReference>
<dbReference type="SMART" id="SM00881">
    <property type="entry name" value="CoA_binding"/>
    <property type="match status" value="1"/>
</dbReference>
<dbReference type="PATRIC" id="fig|1121405.3.peg.2356"/>
<feature type="domain" description="CoA-binding" evidence="1">
    <location>
        <begin position="317"/>
        <end position="414"/>
    </location>
</feature>
<comment type="caution">
    <text evidence="2">The sequence shown here is derived from an EMBL/GenBank/DDBJ whole genome shotgun (WGS) entry which is preliminary data.</text>
</comment>
<proteinExistence type="predicted"/>
<evidence type="ECO:0000313" key="3">
    <source>
        <dbReference type="Proteomes" id="UP000014977"/>
    </source>
</evidence>
<dbReference type="InterPro" id="IPR013815">
    <property type="entry name" value="ATP_grasp_subdomain_1"/>
</dbReference>
<evidence type="ECO:0000313" key="2">
    <source>
        <dbReference type="EMBL" id="EPR39190.1"/>
    </source>
</evidence>
<gene>
    <name evidence="2" type="ORF">dsmv_2694</name>
</gene>
<dbReference type="Pfam" id="PF13549">
    <property type="entry name" value="ATP-grasp_5"/>
    <property type="match status" value="2"/>
</dbReference>
<dbReference type="InterPro" id="IPR016102">
    <property type="entry name" value="Succinyl-CoA_synth-like"/>
</dbReference>
<dbReference type="Proteomes" id="UP000014977">
    <property type="component" value="Unassembled WGS sequence"/>
</dbReference>
<dbReference type="InterPro" id="IPR032875">
    <property type="entry name" value="Succ_CoA_lig_flav_dom"/>
</dbReference>
<dbReference type="GO" id="GO:0005524">
    <property type="term" value="F:ATP binding"/>
    <property type="evidence" value="ECO:0007669"/>
    <property type="project" value="InterPro"/>
</dbReference>
<name>S7TR97_DESML</name>
<dbReference type="PANTHER" id="PTHR42793">
    <property type="entry name" value="COA BINDING DOMAIN CONTAINING PROTEIN"/>
    <property type="match status" value="1"/>
</dbReference>
<dbReference type="InterPro" id="IPR003781">
    <property type="entry name" value="CoA-bd"/>
</dbReference>
<dbReference type="Gene3D" id="3.40.50.720">
    <property type="entry name" value="NAD(P)-binding Rossmann-like Domain"/>
    <property type="match status" value="1"/>
</dbReference>
<sequence>MSLSTPPPENTKTPPIDFEAITRLFAAAEAAGRYFLFEYEVYDLLRASGAETPPATRLLPKGSRPSDADLTALPGDRVVLKIVSPAIVHKSDVGGVRIVPNTPEKVRSAWRRMMSEVPEAYAAVMERNPTLAVADYLGLEGERLRQAVSRDIKGVLMARFMPPDSEAFGNEMIVGIRFTREFGMIISAGLGGTDTELYAERFRKGQAVVAAATALTDGEAFFDLFRGTISYRKLAGLTRGQRRIVTDEQLVECFAAFIAMANHYSPVNPTAPYVIDTLEINPFAFTDYLMVPLDGLCRFSRPGTRSVPRPYWKIRRLLRPGIIALIGVSASRVNFGRIILNNILAAGFPADRIRIIRPGITVLEGVRCVPDIGALDVKPDLLVIAVGSDQVPDLVDLIIERDAAHTVMLIPGGLGETRESVQRAEQVTAAVQRAHRSPSGGPIFLGGNCLGVVSHPGRYDTLFIPDAKLSRRWEVRKRNAAFVSQSGAFMITRLSKRPELDPAYMISVGNQNDLTLGDMMHYLKTDPDIDVIAVYAEGFKDLDGLDFTRALREAVASGKDVILYKAGRTPEGKSATSGHTASLAGDYMVCESCIRQAGGIPAQTFPQFEDLLMLAQRLHGKRINGNRLAALSGAGFEAVGMADNIQSDDYAMTLARFTPVTVDRMAALLTAKGLDRLVEVGNPMDINPGADDEAHILAVRHLAEDPNVDAVVVGLDPLSPAMRTLATCESGRYNFDAPGSIAFELPRQVDALDKPVVGVVDAGRLYDPLVDALVEKGMAVFRSSDRAVRALALYIEGRLTAERIRHGALRPGRDKPDPVI</sequence>
<reference evidence="2 3" key="1">
    <citation type="journal article" date="2013" name="Genome Announc.">
        <title>Draft genome sequences for three mercury-methylating, sulfate-reducing bacteria.</title>
        <authorList>
            <person name="Brown S.D."/>
            <person name="Hurt R.A.Jr."/>
            <person name="Gilmour C.C."/>
            <person name="Elias D.A."/>
        </authorList>
    </citation>
    <scope>NUCLEOTIDE SEQUENCE [LARGE SCALE GENOMIC DNA]</scope>
    <source>
        <strain evidence="2 3">DSM 2059</strain>
    </source>
</reference>
<accession>S7TR97</accession>
<dbReference type="PANTHER" id="PTHR42793:SF1">
    <property type="entry name" value="PEPTIDYL-LYSINE N-ACETYLTRANSFERASE PATZ"/>
    <property type="match status" value="1"/>
</dbReference>